<evidence type="ECO:0000256" key="3">
    <source>
        <dbReference type="ARBA" id="ARBA00022692"/>
    </source>
</evidence>
<accession>A0AAD5X8P3</accession>
<dbReference type="PROSITE" id="PS01000">
    <property type="entry name" value="SDH_CYT_1"/>
    <property type="match status" value="1"/>
</dbReference>
<evidence type="ECO:0000313" key="10">
    <source>
        <dbReference type="Proteomes" id="UP001211907"/>
    </source>
</evidence>
<evidence type="ECO:0000256" key="7">
    <source>
        <dbReference type="ARBA" id="ARBA00023136"/>
    </source>
</evidence>
<comment type="caution">
    <text evidence="9">The sequence shown here is derived from an EMBL/GenBank/DDBJ whole genome shotgun (WGS) entry which is preliminary data.</text>
</comment>
<dbReference type="AlphaFoldDB" id="A0AAD5X8P3"/>
<dbReference type="Pfam" id="PF01127">
    <property type="entry name" value="Sdh_cyt"/>
    <property type="match status" value="1"/>
</dbReference>
<dbReference type="InterPro" id="IPR014314">
    <property type="entry name" value="Succ_DH_cytb556"/>
</dbReference>
<dbReference type="GO" id="GO:0009055">
    <property type="term" value="F:electron transfer activity"/>
    <property type="evidence" value="ECO:0007669"/>
    <property type="project" value="InterPro"/>
</dbReference>
<organism evidence="9 10">
    <name type="scientific">Physocladia obscura</name>
    <dbReference type="NCBI Taxonomy" id="109957"/>
    <lineage>
        <taxon>Eukaryota</taxon>
        <taxon>Fungi</taxon>
        <taxon>Fungi incertae sedis</taxon>
        <taxon>Chytridiomycota</taxon>
        <taxon>Chytridiomycota incertae sedis</taxon>
        <taxon>Chytridiomycetes</taxon>
        <taxon>Chytridiales</taxon>
        <taxon>Chytriomycetaceae</taxon>
        <taxon>Physocladia</taxon>
    </lineage>
</organism>
<keyword evidence="7 8" id="KW-0472">Membrane</keyword>
<keyword evidence="5 8" id="KW-1133">Transmembrane helix</keyword>
<feature type="transmembrane region" description="Helical" evidence="8">
    <location>
        <begin position="90"/>
        <end position="109"/>
    </location>
</feature>
<dbReference type="PROSITE" id="PS01001">
    <property type="entry name" value="SDH_CYT_2"/>
    <property type="match status" value="1"/>
</dbReference>
<name>A0AAD5X8P3_9FUNG</name>
<evidence type="ECO:0000256" key="1">
    <source>
        <dbReference type="ARBA" id="ARBA00004141"/>
    </source>
</evidence>
<dbReference type="GO" id="GO:0006121">
    <property type="term" value="P:mitochondrial electron transport, succinate to ubiquinone"/>
    <property type="evidence" value="ECO:0007669"/>
    <property type="project" value="TreeGrafter"/>
</dbReference>
<dbReference type="InterPro" id="IPR034804">
    <property type="entry name" value="SQR/QFR_C/D"/>
</dbReference>
<evidence type="ECO:0000256" key="8">
    <source>
        <dbReference type="SAM" id="Phobius"/>
    </source>
</evidence>
<keyword evidence="2" id="KW-0349">Heme</keyword>
<reference evidence="9" key="1">
    <citation type="submission" date="2020-05" db="EMBL/GenBank/DDBJ databases">
        <title>Phylogenomic resolution of chytrid fungi.</title>
        <authorList>
            <person name="Stajich J.E."/>
            <person name="Amses K."/>
            <person name="Simmons R."/>
            <person name="Seto K."/>
            <person name="Myers J."/>
            <person name="Bonds A."/>
            <person name="Quandt C.A."/>
            <person name="Barry K."/>
            <person name="Liu P."/>
            <person name="Grigoriev I."/>
            <person name="Longcore J.E."/>
            <person name="James T.Y."/>
        </authorList>
    </citation>
    <scope>NUCLEOTIDE SEQUENCE</scope>
    <source>
        <strain evidence="9">JEL0513</strain>
    </source>
</reference>
<dbReference type="GO" id="GO:0005739">
    <property type="term" value="C:mitochondrion"/>
    <property type="evidence" value="ECO:0007669"/>
    <property type="project" value="GOC"/>
</dbReference>
<dbReference type="Gene3D" id="1.20.1300.10">
    <property type="entry name" value="Fumarate reductase/succinate dehydrogenase, transmembrane subunit"/>
    <property type="match status" value="1"/>
</dbReference>
<feature type="transmembrane region" description="Helical" evidence="8">
    <location>
        <begin position="164"/>
        <end position="185"/>
    </location>
</feature>
<gene>
    <name evidence="9" type="primary">SDH3</name>
    <name evidence="9" type="ORF">HK100_006645</name>
</gene>
<protein>
    <submittedName>
        <fullName evidence="9">Cytochrome b subunit of succinate dehydrogenase, Sdh3p</fullName>
    </submittedName>
</protein>
<sequence>MFGLTALKRAATPTTTGLITASAVFTATQRAVVGSLLQRARLSSAKDSTAVGTSLPTLEIDAFKRSKAFKRPTSPHLFIYQPQLTWGLSLFHRVTGGFLGVGAIWYLVAPFTSAAAAAYVASLPFIVKFVAKSALALPLAYHSFNGLRHLFWDTASKFGLSLSGVYSTGYSVLAATVVVGFGYMVTKVSLSSEEKALLPLVHNFLVKIGVSEAAKILKKNFPLVTVQFV</sequence>
<evidence type="ECO:0000256" key="2">
    <source>
        <dbReference type="ARBA" id="ARBA00022617"/>
    </source>
</evidence>
<evidence type="ECO:0000256" key="4">
    <source>
        <dbReference type="ARBA" id="ARBA00022723"/>
    </source>
</evidence>
<keyword evidence="10" id="KW-1185">Reference proteome</keyword>
<evidence type="ECO:0000256" key="6">
    <source>
        <dbReference type="ARBA" id="ARBA00023004"/>
    </source>
</evidence>
<dbReference type="NCBIfam" id="TIGR02970">
    <property type="entry name" value="succ_dehyd_cytB"/>
    <property type="match status" value="1"/>
</dbReference>
<dbReference type="InterPro" id="IPR000701">
    <property type="entry name" value="SuccDH_FuR_B_TM-su"/>
</dbReference>
<dbReference type="GO" id="GO:0046872">
    <property type="term" value="F:metal ion binding"/>
    <property type="evidence" value="ECO:0007669"/>
    <property type="project" value="UniProtKB-KW"/>
</dbReference>
<keyword evidence="3 8" id="KW-0812">Transmembrane</keyword>
<dbReference type="GO" id="GO:0006099">
    <property type="term" value="P:tricarboxylic acid cycle"/>
    <property type="evidence" value="ECO:0007669"/>
    <property type="project" value="InterPro"/>
</dbReference>
<dbReference type="SUPFAM" id="SSF81343">
    <property type="entry name" value="Fumarate reductase respiratory complex transmembrane subunits"/>
    <property type="match status" value="1"/>
</dbReference>
<keyword evidence="4" id="KW-0479">Metal-binding</keyword>
<comment type="subcellular location">
    <subcellularLocation>
        <location evidence="1">Membrane</location>
        <topology evidence="1">Multi-pass membrane protein</topology>
    </subcellularLocation>
</comment>
<dbReference type="GO" id="GO:0016020">
    <property type="term" value="C:membrane"/>
    <property type="evidence" value="ECO:0007669"/>
    <property type="project" value="UniProtKB-SubCell"/>
</dbReference>
<dbReference type="InterPro" id="IPR018495">
    <property type="entry name" value="Succ_DH_cyt_bsu_CS"/>
</dbReference>
<dbReference type="EMBL" id="JADGJH010003090">
    <property type="protein sequence ID" value="KAJ3093374.1"/>
    <property type="molecule type" value="Genomic_DNA"/>
</dbReference>
<dbReference type="PANTHER" id="PTHR10978:SF5">
    <property type="entry name" value="SUCCINATE DEHYDROGENASE CYTOCHROME B560 SUBUNIT, MITOCHONDRIAL"/>
    <property type="match status" value="1"/>
</dbReference>
<dbReference type="PANTHER" id="PTHR10978">
    <property type="entry name" value="SUCCINATE DEHYDROGENASE CYTOCHROME B560 SUBUNIT"/>
    <property type="match status" value="1"/>
</dbReference>
<dbReference type="Proteomes" id="UP001211907">
    <property type="component" value="Unassembled WGS sequence"/>
</dbReference>
<dbReference type="CDD" id="cd03499">
    <property type="entry name" value="SQR_TypeC_SdhC"/>
    <property type="match status" value="1"/>
</dbReference>
<evidence type="ECO:0000256" key="5">
    <source>
        <dbReference type="ARBA" id="ARBA00022989"/>
    </source>
</evidence>
<evidence type="ECO:0000313" key="9">
    <source>
        <dbReference type="EMBL" id="KAJ3093374.1"/>
    </source>
</evidence>
<keyword evidence="6" id="KW-0408">Iron</keyword>
<proteinExistence type="predicted"/>